<gene>
    <name evidence="2" type="ORF">SCHCODRAFT_113403</name>
</gene>
<dbReference type="AlphaFoldDB" id="D8QHQ4"/>
<proteinExistence type="predicted"/>
<dbReference type="EMBL" id="GL377312">
    <property type="protein sequence ID" value="EFI92720.1"/>
    <property type="molecule type" value="Genomic_DNA"/>
</dbReference>
<evidence type="ECO:0000256" key="1">
    <source>
        <dbReference type="SAM" id="MobiDB-lite"/>
    </source>
</evidence>
<sequence length="123" mass="14216">MRSNHALLAPVTPAFDTHEQRRRVPASSIATQTYPNEQSYDHEPMFEQHRTYDQQLPDDGPAYDQQMPYDEYDDNKENIPQLAQDDYTEISSLDYTDYDMPAARSPSFFSSAIDYGHAGMDDR</sequence>
<name>D8QHQ4_SCHCM</name>
<dbReference type="OrthoDB" id="2422840at2759"/>
<keyword evidence="3" id="KW-1185">Reference proteome</keyword>
<dbReference type="RefSeq" id="XP_003027623.1">
    <property type="nucleotide sequence ID" value="XM_003027577.1"/>
</dbReference>
<accession>D8QHQ4</accession>
<dbReference type="KEGG" id="scm:SCHCO_02554891"/>
<evidence type="ECO:0000313" key="3">
    <source>
        <dbReference type="Proteomes" id="UP000007431"/>
    </source>
</evidence>
<feature type="region of interest" description="Disordered" evidence="1">
    <location>
        <begin position="1"/>
        <end position="75"/>
    </location>
</feature>
<organism evidence="3">
    <name type="scientific">Schizophyllum commune (strain H4-8 / FGSC 9210)</name>
    <name type="common">Split gill fungus</name>
    <dbReference type="NCBI Taxonomy" id="578458"/>
    <lineage>
        <taxon>Eukaryota</taxon>
        <taxon>Fungi</taxon>
        <taxon>Dikarya</taxon>
        <taxon>Basidiomycota</taxon>
        <taxon>Agaricomycotina</taxon>
        <taxon>Agaricomycetes</taxon>
        <taxon>Agaricomycetidae</taxon>
        <taxon>Agaricales</taxon>
        <taxon>Schizophyllaceae</taxon>
        <taxon>Schizophyllum</taxon>
    </lineage>
</organism>
<dbReference type="HOGENOM" id="CLU_2016525_0_0_1"/>
<evidence type="ECO:0000313" key="2">
    <source>
        <dbReference type="EMBL" id="EFI92720.1"/>
    </source>
</evidence>
<dbReference type="InParanoid" id="D8QHQ4"/>
<protein>
    <submittedName>
        <fullName evidence="2">Uncharacterized protein</fullName>
    </submittedName>
</protein>
<feature type="compositionally biased region" description="Polar residues" evidence="1">
    <location>
        <begin position="28"/>
        <end position="38"/>
    </location>
</feature>
<reference evidence="2 3" key="1">
    <citation type="journal article" date="2010" name="Nat. Biotechnol.">
        <title>Genome sequence of the model mushroom Schizophyllum commune.</title>
        <authorList>
            <person name="Ohm R.A."/>
            <person name="de Jong J.F."/>
            <person name="Lugones L.G."/>
            <person name="Aerts A."/>
            <person name="Kothe E."/>
            <person name="Stajich J.E."/>
            <person name="de Vries R.P."/>
            <person name="Record E."/>
            <person name="Levasseur A."/>
            <person name="Baker S.E."/>
            <person name="Bartholomew K.A."/>
            <person name="Coutinho P.M."/>
            <person name="Erdmann S."/>
            <person name="Fowler T.J."/>
            <person name="Gathman A.C."/>
            <person name="Lombard V."/>
            <person name="Henrissat B."/>
            <person name="Knabe N."/>
            <person name="Kuees U."/>
            <person name="Lilly W.W."/>
            <person name="Lindquist E."/>
            <person name="Lucas S."/>
            <person name="Magnuson J.K."/>
            <person name="Piumi F."/>
            <person name="Raudaskoski M."/>
            <person name="Salamov A."/>
            <person name="Schmutz J."/>
            <person name="Schwarze F.W.M.R."/>
            <person name="vanKuyk P.A."/>
            <person name="Horton J.S."/>
            <person name="Grigoriev I.V."/>
            <person name="Woesten H.A.B."/>
        </authorList>
    </citation>
    <scope>NUCLEOTIDE SEQUENCE [LARGE SCALE GENOMIC DNA]</scope>
    <source>
        <strain evidence="3">H4-8 / FGSC 9210</strain>
    </source>
</reference>
<feature type="non-terminal residue" evidence="2">
    <location>
        <position position="123"/>
    </location>
</feature>
<dbReference type="Proteomes" id="UP000007431">
    <property type="component" value="Unassembled WGS sequence"/>
</dbReference>
<dbReference type="VEuPathDB" id="FungiDB:SCHCODRAFT_02554891"/>
<feature type="compositionally biased region" description="Basic and acidic residues" evidence="1">
    <location>
        <begin position="39"/>
        <end position="52"/>
    </location>
</feature>
<dbReference type="GeneID" id="9597623"/>